<feature type="transmembrane region" description="Helical" evidence="5">
    <location>
        <begin position="174"/>
        <end position="192"/>
    </location>
</feature>
<dbReference type="Pfam" id="PF01758">
    <property type="entry name" value="SBF"/>
    <property type="match status" value="1"/>
</dbReference>
<feature type="transmembrane region" description="Helical" evidence="5">
    <location>
        <begin position="227"/>
        <end position="248"/>
    </location>
</feature>
<dbReference type="InterPro" id="IPR038770">
    <property type="entry name" value="Na+/solute_symporter_sf"/>
</dbReference>
<feature type="transmembrane region" description="Helical" evidence="5">
    <location>
        <begin position="12"/>
        <end position="31"/>
    </location>
</feature>
<reference evidence="6 7" key="1">
    <citation type="submission" date="2021-01" db="EMBL/GenBank/DDBJ databases">
        <title>Whole genome shotgun sequence of Verrucosispora lutea NBRC 106530.</title>
        <authorList>
            <person name="Komaki H."/>
            <person name="Tamura T."/>
        </authorList>
    </citation>
    <scope>NUCLEOTIDE SEQUENCE [LARGE SCALE GENOMIC DNA]</scope>
    <source>
        <strain evidence="6 7">NBRC 106530</strain>
    </source>
</reference>
<feature type="transmembrane region" description="Helical" evidence="5">
    <location>
        <begin position="254"/>
        <end position="275"/>
    </location>
</feature>
<feature type="transmembrane region" description="Helical" evidence="5">
    <location>
        <begin position="101"/>
        <end position="120"/>
    </location>
</feature>
<comment type="subcellular location">
    <subcellularLocation>
        <location evidence="1">Membrane</location>
        <topology evidence="1">Multi-pass membrane protein</topology>
    </subcellularLocation>
</comment>
<accession>A0ABQ4IVY0</accession>
<evidence type="ECO:0000256" key="2">
    <source>
        <dbReference type="ARBA" id="ARBA00022692"/>
    </source>
</evidence>
<comment type="caution">
    <text evidence="6">The sequence shown here is derived from an EMBL/GenBank/DDBJ whole genome shotgun (WGS) entry which is preliminary data.</text>
</comment>
<sequence length="297" mass="31146">MLSDLLAQVADLAVLVFAVTSMLSVGFTYSARQILLPLRDVWALLRALLANFVLVPLLVLGILRLWPIDRPLAAGLLLVALAAGAPFLVKLTAVAQSEVPLSATLLVLLLPVTVLYAPVVVPRVLPEAEVSFGALAVPLLLSMLLPLAGALLVNSRWPGRARQWGPVARRVSTVTLVVLVVATTLANIPTIIDLFTDGAIVPPLLMIVGAFVIGYLLGGRDRDAREVLGLGTAQRNISAATVMATQGFDDNGTLVMVIVTSLASFALLFPLAGMLRKRGTKATARSGAGTTNVRGVG</sequence>
<evidence type="ECO:0000256" key="3">
    <source>
        <dbReference type="ARBA" id="ARBA00022989"/>
    </source>
</evidence>
<keyword evidence="3 5" id="KW-1133">Transmembrane helix</keyword>
<dbReference type="Proteomes" id="UP000643165">
    <property type="component" value="Unassembled WGS sequence"/>
</dbReference>
<feature type="transmembrane region" description="Helical" evidence="5">
    <location>
        <begin position="43"/>
        <end position="66"/>
    </location>
</feature>
<dbReference type="RefSeq" id="WP_203998303.1">
    <property type="nucleotide sequence ID" value="NZ_BOPB01000012.1"/>
</dbReference>
<evidence type="ECO:0000256" key="1">
    <source>
        <dbReference type="ARBA" id="ARBA00004141"/>
    </source>
</evidence>
<feature type="transmembrane region" description="Helical" evidence="5">
    <location>
        <begin position="132"/>
        <end position="153"/>
    </location>
</feature>
<keyword evidence="4 5" id="KW-0472">Membrane</keyword>
<feature type="transmembrane region" description="Helical" evidence="5">
    <location>
        <begin position="72"/>
        <end position="89"/>
    </location>
</feature>
<gene>
    <name evidence="6" type="ORF">Vlu01_25890</name>
</gene>
<protein>
    <submittedName>
        <fullName evidence="6">Transporter</fullName>
    </submittedName>
</protein>
<dbReference type="PANTHER" id="PTHR10361">
    <property type="entry name" value="SODIUM-BILE ACID COTRANSPORTER"/>
    <property type="match status" value="1"/>
</dbReference>
<evidence type="ECO:0000256" key="4">
    <source>
        <dbReference type="ARBA" id="ARBA00023136"/>
    </source>
</evidence>
<dbReference type="InterPro" id="IPR004710">
    <property type="entry name" value="Bilac:Na_transpt"/>
</dbReference>
<dbReference type="InterPro" id="IPR002657">
    <property type="entry name" value="BilAc:Na_symport/Acr3"/>
</dbReference>
<dbReference type="Gene3D" id="1.20.1530.20">
    <property type="match status" value="1"/>
</dbReference>
<organism evidence="6 7">
    <name type="scientific">Micromonospora lutea</name>
    <dbReference type="NCBI Taxonomy" id="419825"/>
    <lineage>
        <taxon>Bacteria</taxon>
        <taxon>Bacillati</taxon>
        <taxon>Actinomycetota</taxon>
        <taxon>Actinomycetes</taxon>
        <taxon>Micromonosporales</taxon>
        <taxon>Micromonosporaceae</taxon>
        <taxon>Micromonospora</taxon>
    </lineage>
</organism>
<evidence type="ECO:0000313" key="6">
    <source>
        <dbReference type="EMBL" id="GIJ21965.1"/>
    </source>
</evidence>
<name>A0ABQ4IVY0_9ACTN</name>
<keyword evidence="2 5" id="KW-0812">Transmembrane</keyword>
<proteinExistence type="predicted"/>
<keyword evidence="7" id="KW-1185">Reference proteome</keyword>
<dbReference type="EMBL" id="BOPB01000012">
    <property type="protein sequence ID" value="GIJ21965.1"/>
    <property type="molecule type" value="Genomic_DNA"/>
</dbReference>
<evidence type="ECO:0000256" key="5">
    <source>
        <dbReference type="SAM" id="Phobius"/>
    </source>
</evidence>
<evidence type="ECO:0000313" key="7">
    <source>
        <dbReference type="Proteomes" id="UP000643165"/>
    </source>
</evidence>
<dbReference type="PANTHER" id="PTHR10361:SF28">
    <property type="entry name" value="P3 PROTEIN-RELATED"/>
    <property type="match status" value="1"/>
</dbReference>
<feature type="transmembrane region" description="Helical" evidence="5">
    <location>
        <begin position="198"/>
        <end position="218"/>
    </location>
</feature>